<keyword evidence="4" id="KW-0479">Metal-binding</keyword>
<dbReference type="GO" id="GO:0097506">
    <property type="term" value="F:deaminated base DNA N-glycosylase activity"/>
    <property type="evidence" value="ECO:0007669"/>
    <property type="project" value="UniProtKB-ARBA"/>
</dbReference>
<evidence type="ECO:0000256" key="10">
    <source>
        <dbReference type="SAM" id="MobiDB-lite"/>
    </source>
</evidence>
<evidence type="ECO:0000256" key="8">
    <source>
        <dbReference type="ARBA" id="ARBA00023014"/>
    </source>
</evidence>
<dbReference type="InterPro" id="IPR005122">
    <property type="entry name" value="Uracil-DNA_glycosylase-like"/>
</dbReference>
<dbReference type="Proteomes" id="UP000037387">
    <property type="component" value="Unassembled WGS sequence"/>
</dbReference>
<dbReference type="SMART" id="SM00986">
    <property type="entry name" value="UDG"/>
    <property type="match status" value="1"/>
</dbReference>
<dbReference type="GO" id="GO:0046872">
    <property type="term" value="F:metal ion binding"/>
    <property type="evidence" value="ECO:0007669"/>
    <property type="project" value="UniProtKB-KW"/>
</dbReference>
<evidence type="ECO:0000313" key="12">
    <source>
        <dbReference type="EMBL" id="KON74818.1"/>
    </source>
</evidence>
<evidence type="ECO:0000256" key="1">
    <source>
        <dbReference type="ARBA" id="ARBA00006521"/>
    </source>
</evidence>
<evidence type="ECO:0000256" key="6">
    <source>
        <dbReference type="ARBA" id="ARBA00022801"/>
    </source>
</evidence>
<evidence type="ECO:0000256" key="4">
    <source>
        <dbReference type="ARBA" id="ARBA00022723"/>
    </source>
</evidence>
<sequence length="249" mass="26945">MSPASTVTARGRAGTCERGASRRPVLHREPMGPRRPAPERPGAQEWLPRGRAASDVDALARAARECHGCELWADATQVVFSRGPERARLVLVGEQPGDREDREGEPFVGPAGRLLDEALDAAGLSADDVYLTNAVKHFRFEERGKRRLHKSPDVAHVRACLPWLTAEVAAVAPRVVVAMGATAGRAVLGRPVRVTAERGRVLDVDDAPRVVLTTHPSALLRLRERAEREAAFAAFVDDLRLASDAAGVR</sequence>
<keyword evidence="9" id="KW-0234">DNA repair</keyword>
<dbReference type="PANTHER" id="PTHR33693:SF9">
    <property type="entry name" value="TYPE-4 URACIL-DNA GLYCOSYLASE"/>
    <property type="match status" value="1"/>
</dbReference>
<keyword evidence="7" id="KW-0408">Iron</keyword>
<feature type="compositionally biased region" description="Basic and acidic residues" evidence="10">
    <location>
        <begin position="26"/>
        <end position="38"/>
    </location>
</feature>
<dbReference type="Pfam" id="PF03167">
    <property type="entry name" value="UDG"/>
    <property type="match status" value="1"/>
</dbReference>
<dbReference type="SMART" id="SM00987">
    <property type="entry name" value="UreE_C"/>
    <property type="match status" value="1"/>
</dbReference>
<comment type="similarity">
    <text evidence="1">Belongs to the uracil-DNA glycosylase (UDG) superfamily. Type 4 (UDGa) family.</text>
</comment>
<keyword evidence="5" id="KW-0227">DNA damage</keyword>
<dbReference type="PATRIC" id="fig|1350482.3.peg.477"/>
<feature type="domain" description="Uracil-DNA glycosylase-like" evidence="11">
    <location>
        <begin position="80"/>
        <end position="240"/>
    </location>
</feature>
<dbReference type="InterPro" id="IPR005273">
    <property type="entry name" value="Ura-DNA_glyco_family4"/>
</dbReference>
<dbReference type="EMBL" id="ATNL01000006">
    <property type="protein sequence ID" value="KON74818.1"/>
    <property type="molecule type" value="Genomic_DNA"/>
</dbReference>
<reference evidence="12 13" key="1">
    <citation type="journal article" date="2015" name="Sci. Rep.">
        <title>Functional and structural properties of a novel cellulosome-like multienzyme complex: efficient glycoside hydrolysis of water-insoluble 7-xylosyl-10-deacetylpaclitaxel.</title>
        <authorList>
            <person name="Dou T.Y."/>
            <person name="Luan H.W."/>
            <person name="Ge G.B."/>
            <person name="Dong M.M."/>
            <person name="Zou H.F."/>
            <person name="He Y.Q."/>
            <person name="Cui P."/>
            <person name="Wang J.Y."/>
            <person name="Hao D.C."/>
            <person name="Yang S.L."/>
            <person name="Yang L."/>
        </authorList>
    </citation>
    <scope>NUCLEOTIDE SEQUENCE [LARGE SCALE GENOMIC DNA]</scope>
    <source>
        <strain evidence="12 13">F16</strain>
    </source>
</reference>
<accession>A0A0M0FBH6</accession>
<protein>
    <recommendedName>
        <fullName evidence="2">Type-4 uracil-DNA glycosylase</fullName>
    </recommendedName>
</protein>
<evidence type="ECO:0000256" key="3">
    <source>
        <dbReference type="ARBA" id="ARBA00022485"/>
    </source>
</evidence>
<evidence type="ECO:0000256" key="9">
    <source>
        <dbReference type="ARBA" id="ARBA00023204"/>
    </source>
</evidence>
<dbReference type="Gene3D" id="3.40.470.10">
    <property type="entry name" value="Uracil-DNA glycosylase-like domain"/>
    <property type="match status" value="1"/>
</dbReference>
<evidence type="ECO:0000256" key="7">
    <source>
        <dbReference type="ARBA" id="ARBA00023004"/>
    </source>
</evidence>
<dbReference type="InterPro" id="IPR036895">
    <property type="entry name" value="Uracil-DNA_glycosylase-like_sf"/>
</dbReference>
<dbReference type="CDD" id="cd10030">
    <property type="entry name" value="UDG-F4_TTUDGA_SPO1dp_like"/>
    <property type="match status" value="1"/>
</dbReference>
<gene>
    <name evidence="12" type="ORF">M768_02465</name>
</gene>
<evidence type="ECO:0000313" key="13">
    <source>
        <dbReference type="Proteomes" id="UP000037387"/>
    </source>
</evidence>
<name>A0A0M0FBH6_CELCE</name>
<proteinExistence type="inferred from homology"/>
<organism evidence="12 13">
    <name type="scientific">Cellulosimicrobium cellulans F16</name>
    <dbReference type="NCBI Taxonomy" id="1350482"/>
    <lineage>
        <taxon>Bacteria</taxon>
        <taxon>Bacillati</taxon>
        <taxon>Actinomycetota</taxon>
        <taxon>Actinomycetes</taxon>
        <taxon>Micrococcales</taxon>
        <taxon>Promicromonosporaceae</taxon>
        <taxon>Cellulosimicrobium</taxon>
    </lineage>
</organism>
<evidence type="ECO:0000256" key="5">
    <source>
        <dbReference type="ARBA" id="ARBA00022763"/>
    </source>
</evidence>
<dbReference type="NCBIfam" id="TIGR03914">
    <property type="entry name" value="UDG_fam_dom"/>
    <property type="match status" value="1"/>
</dbReference>
<comment type="caution">
    <text evidence="12">The sequence shown here is derived from an EMBL/GenBank/DDBJ whole genome shotgun (WGS) entry which is preliminary data.</text>
</comment>
<dbReference type="AlphaFoldDB" id="A0A0M0FBH6"/>
<dbReference type="PANTHER" id="PTHR33693">
    <property type="entry name" value="TYPE-5 URACIL-DNA GLYCOSYLASE"/>
    <property type="match status" value="1"/>
</dbReference>
<keyword evidence="13" id="KW-1185">Reference proteome</keyword>
<dbReference type="GO" id="GO:0006281">
    <property type="term" value="P:DNA repair"/>
    <property type="evidence" value="ECO:0007669"/>
    <property type="project" value="UniProtKB-KW"/>
</dbReference>
<dbReference type="InterPro" id="IPR051536">
    <property type="entry name" value="UDG_Type-4/5"/>
</dbReference>
<keyword evidence="8" id="KW-0411">Iron-sulfur</keyword>
<keyword evidence="3" id="KW-0004">4Fe-4S</keyword>
<dbReference type="NCBIfam" id="TIGR00758">
    <property type="entry name" value="UDG_fam4"/>
    <property type="match status" value="1"/>
</dbReference>
<dbReference type="SUPFAM" id="SSF52141">
    <property type="entry name" value="Uracil-DNA glycosylase-like"/>
    <property type="match status" value="1"/>
</dbReference>
<evidence type="ECO:0000256" key="2">
    <source>
        <dbReference type="ARBA" id="ARBA00019403"/>
    </source>
</evidence>
<feature type="region of interest" description="Disordered" evidence="10">
    <location>
        <begin position="1"/>
        <end position="50"/>
    </location>
</feature>
<evidence type="ECO:0000259" key="11">
    <source>
        <dbReference type="SMART" id="SM00986"/>
    </source>
</evidence>
<keyword evidence="6" id="KW-0378">Hydrolase</keyword>
<dbReference type="GO" id="GO:0051539">
    <property type="term" value="F:4 iron, 4 sulfur cluster binding"/>
    <property type="evidence" value="ECO:0007669"/>
    <property type="project" value="UniProtKB-KW"/>
</dbReference>